<evidence type="ECO:0000313" key="1">
    <source>
        <dbReference type="EMBL" id="NUU52997.1"/>
    </source>
</evidence>
<comment type="caution">
    <text evidence="1">The sequence shown here is derived from an EMBL/GenBank/DDBJ whole genome shotgun (WGS) entry which is preliminary data.</text>
</comment>
<protein>
    <recommendedName>
        <fullName evidence="3">JAB domain-containing protein</fullName>
    </recommendedName>
</protein>
<evidence type="ECO:0008006" key="3">
    <source>
        <dbReference type="Google" id="ProtNLM"/>
    </source>
</evidence>
<accession>A0ABX2MIH0</accession>
<name>A0ABX2MIH0_9BACL</name>
<keyword evidence="2" id="KW-1185">Reference proteome</keyword>
<dbReference type="EMBL" id="JABMCC010000089">
    <property type="protein sequence ID" value="NUU52997.1"/>
    <property type="molecule type" value="Genomic_DNA"/>
</dbReference>
<evidence type="ECO:0000313" key="2">
    <source>
        <dbReference type="Proteomes" id="UP000577724"/>
    </source>
</evidence>
<organism evidence="1 2">
    <name type="scientific">Paenibacillus taichungensis</name>
    <dbReference type="NCBI Taxonomy" id="484184"/>
    <lineage>
        <taxon>Bacteria</taxon>
        <taxon>Bacillati</taxon>
        <taxon>Bacillota</taxon>
        <taxon>Bacilli</taxon>
        <taxon>Bacillales</taxon>
        <taxon>Paenibacillaceae</taxon>
        <taxon>Paenibacillus</taxon>
    </lineage>
</organism>
<dbReference type="RefSeq" id="WP_175380807.1">
    <property type="nucleotide sequence ID" value="NZ_CBCRYD010000054.1"/>
</dbReference>
<dbReference type="Proteomes" id="UP000577724">
    <property type="component" value="Unassembled WGS sequence"/>
</dbReference>
<gene>
    <name evidence="1" type="ORF">HP548_02660</name>
</gene>
<sequence length="359" mass="40776">MTHNSHDNVQTDIFAFLSPDDQEILKPAVQQQHDLKNRKNKLAQSNAPFKKVTVKYENLNVNLSTCIKYDGVLTPITEYFETEEIETGIRVSDTDERRPINTEDLRLKLAEEYGEMCDSDYVTLTMPPTSNIIVPQIHGRKRGMSLEDRHGIYASLEQANLDPKYNMYVPSADGYVYHIKNGDLYTSCSKAGRVPIAKQLYEGINFNKPLIPFQLLSEFISISKEFTKHEVEVYGEIFLLDGNYTLSIPPQEASKMNVQPIKNSIADGSIKVMEIHSHHNFPAKPSPQDDESEIGTCIYTIIGKLDELFPEIKCRVHVNGKFLSINPSKIFSSPFLQNTSSYPQVRVVKSDVKHEDSQK</sequence>
<reference evidence="1 2" key="1">
    <citation type="submission" date="2020-05" db="EMBL/GenBank/DDBJ databases">
        <title>Genome Sequencing of Type Strains.</title>
        <authorList>
            <person name="Lemaire J.F."/>
            <person name="Inderbitzin P."/>
            <person name="Gregorio O.A."/>
            <person name="Collins S.B."/>
            <person name="Wespe N."/>
            <person name="Knight-Connoni V."/>
        </authorList>
    </citation>
    <scope>NUCLEOTIDE SEQUENCE [LARGE SCALE GENOMIC DNA]</scope>
    <source>
        <strain evidence="1 2">DSM 19942</strain>
    </source>
</reference>
<proteinExistence type="predicted"/>
<dbReference type="GeneID" id="97129589"/>